<keyword evidence="2" id="KW-1133">Transmembrane helix</keyword>
<protein>
    <submittedName>
        <fullName evidence="3">Uncharacterized protein</fullName>
    </submittedName>
</protein>
<comment type="caution">
    <text evidence="3">The sequence shown here is derived from an EMBL/GenBank/DDBJ whole genome shotgun (WGS) entry which is preliminary data.</text>
</comment>
<organism evidence="3 4">
    <name type="scientific">Isoptericola hypogeus</name>
    <dbReference type="NCBI Taxonomy" id="300179"/>
    <lineage>
        <taxon>Bacteria</taxon>
        <taxon>Bacillati</taxon>
        <taxon>Actinomycetota</taxon>
        <taxon>Actinomycetes</taxon>
        <taxon>Micrococcales</taxon>
        <taxon>Promicromonosporaceae</taxon>
        <taxon>Isoptericola</taxon>
    </lineage>
</organism>
<reference evidence="3 4" key="1">
    <citation type="journal article" date="2019" name="Int. J. Syst. Evol. Microbiol.">
        <title>The Global Catalogue of Microorganisms (GCM) 10K type strain sequencing project: providing services to taxonomists for standard genome sequencing and annotation.</title>
        <authorList>
            <consortium name="The Broad Institute Genomics Platform"/>
            <consortium name="The Broad Institute Genome Sequencing Center for Infectious Disease"/>
            <person name="Wu L."/>
            <person name="Ma J."/>
        </authorList>
    </citation>
    <scope>NUCLEOTIDE SEQUENCE [LARGE SCALE GENOMIC DNA]</scope>
    <source>
        <strain evidence="3 4">JCM 15589</strain>
    </source>
</reference>
<dbReference type="EMBL" id="BAAAPM010000003">
    <property type="protein sequence ID" value="GAA1718628.1"/>
    <property type="molecule type" value="Genomic_DNA"/>
</dbReference>
<keyword evidence="4" id="KW-1185">Reference proteome</keyword>
<keyword evidence="2" id="KW-0472">Membrane</keyword>
<evidence type="ECO:0000313" key="4">
    <source>
        <dbReference type="Proteomes" id="UP001501138"/>
    </source>
</evidence>
<evidence type="ECO:0000313" key="3">
    <source>
        <dbReference type="EMBL" id="GAA1718628.1"/>
    </source>
</evidence>
<name>A0ABN2J5U4_9MICO</name>
<gene>
    <name evidence="3" type="ORF">GCM10009809_13140</name>
</gene>
<feature type="compositionally biased region" description="Low complexity" evidence="1">
    <location>
        <begin position="27"/>
        <end position="38"/>
    </location>
</feature>
<dbReference type="RefSeq" id="WP_344246837.1">
    <property type="nucleotide sequence ID" value="NZ_BAAAPM010000003.1"/>
</dbReference>
<evidence type="ECO:0000256" key="2">
    <source>
        <dbReference type="SAM" id="Phobius"/>
    </source>
</evidence>
<feature type="transmembrane region" description="Helical" evidence="2">
    <location>
        <begin position="110"/>
        <end position="136"/>
    </location>
</feature>
<keyword evidence="2" id="KW-0812">Transmembrane</keyword>
<feature type="region of interest" description="Disordered" evidence="1">
    <location>
        <begin position="1"/>
        <end position="61"/>
    </location>
</feature>
<feature type="transmembrane region" description="Helical" evidence="2">
    <location>
        <begin position="77"/>
        <end position="98"/>
    </location>
</feature>
<evidence type="ECO:0000256" key="1">
    <source>
        <dbReference type="SAM" id="MobiDB-lite"/>
    </source>
</evidence>
<proteinExistence type="predicted"/>
<sequence length="144" mass="14825">MTSSTPDQPAATPDGAVPAEPAPDVPAKPAAAENASAPDRPRDATEDGTGSATADEPQDLTLLVDPDRVRRAPKYPVFLWVGALVGIVAGLVFATWLIDVTGSAESLMKPGVYVTVVVLATTALGLGVAGLLAVVADRRSLRRR</sequence>
<dbReference type="Proteomes" id="UP001501138">
    <property type="component" value="Unassembled WGS sequence"/>
</dbReference>
<accession>A0ABN2J5U4</accession>